<dbReference type="Proteomes" id="UP001374535">
    <property type="component" value="Chromosome 9"/>
</dbReference>
<evidence type="ECO:0000313" key="1">
    <source>
        <dbReference type="EMBL" id="WVY96084.1"/>
    </source>
</evidence>
<protein>
    <submittedName>
        <fullName evidence="1">Uncharacterized protein</fullName>
    </submittedName>
</protein>
<proteinExistence type="predicted"/>
<evidence type="ECO:0000313" key="2">
    <source>
        <dbReference type="Proteomes" id="UP001374535"/>
    </source>
</evidence>
<organism evidence="1 2">
    <name type="scientific">Vigna mungo</name>
    <name type="common">Black gram</name>
    <name type="synonym">Phaseolus mungo</name>
    <dbReference type="NCBI Taxonomy" id="3915"/>
    <lineage>
        <taxon>Eukaryota</taxon>
        <taxon>Viridiplantae</taxon>
        <taxon>Streptophyta</taxon>
        <taxon>Embryophyta</taxon>
        <taxon>Tracheophyta</taxon>
        <taxon>Spermatophyta</taxon>
        <taxon>Magnoliopsida</taxon>
        <taxon>eudicotyledons</taxon>
        <taxon>Gunneridae</taxon>
        <taxon>Pentapetalae</taxon>
        <taxon>rosids</taxon>
        <taxon>fabids</taxon>
        <taxon>Fabales</taxon>
        <taxon>Fabaceae</taxon>
        <taxon>Papilionoideae</taxon>
        <taxon>50 kb inversion clade</taxon>
        <taxon>NPAAA clade</taxon>
        <taxon>indigoferoid/millettioid clade</taxon>
        <taxon>Phaseoleae</taxon>
        <taxon>Vigna</taxon>
    </lineage>
</organism>
<gene>
    <name evidence="1" type="ORF">V8G54_028235</name>
</gene>
<dbReference type="EMBL" id="CP144692">
    <property type="protein sequence ID" value="WVY96084.1"/>
    <property type="molecule type" value="Genomic_DNA"/>
</dbReference>
<keyword evidence="2" id="KW-1185">Reference proteome</keyword>
<name>A0AAQ3MR34_VIGMU</name>
<sequence>MYVRGIVSYERSESIGQGTIAKSFNNERDGMQDFFNATIKIGGYSCRSTNGVKVGVIASSFNNKGDGIQNFSNATIIIITGCCRGSLGLHGIIFSCLFLEPLLHCC</sequence>
<reference evidence="1 2" key="1">
    <citation type="journal article" date="2023" name="Life. Sci Alliance">
        <title>Evolutionary insights into 3D genome organization and epigenetic landscape of Vigna mungo.</title>
        <authorList>
            <person name="Junaid A."/>
            <person name="Singh B."/>
            <person name="Bhatia S."/>
        </authorList>
    </citation>
    <scope>NUCLEOTIDE SEQUENCE [LARGE SCALE GENOMIC DNA]</scope>
    <source>
        <strain evidence="1">Urdbean</strain>
    </source>
</reference>
<accession>A0AAQ3MR34</accession>
<dbReference type="AlphaFoldDB" id="A0AAQ3MR34"/>